<dbReference type="SUPFAM" id="SSF52096">
    <property type="entry name" value="ClpP/crotonase"/>
    <property type="match status" value="1"/>
</dbReference>
<dbReference type="EMBL" id="LAZR01060279">
    <property type="protein sequence ID" value="KKK66020.1"/>
    <property type="molecule type" value="Genomic_DNA"/>
</dbReference>
<dbReference type="AlphaFoldDB" id="A0A0F8XXM3"/>
<organism evidence="1">
    <name type="scientific">marine sediment metagenome</name>
    <dbReference type="NCBI Taxonomy" id="412755"/>
    <lineage>
        <taxon>unclassified sequences</taxon>
        <taxon>metagenomes</taxon>
        <taxon>ecological metagenomes</taxon>
    </lineage>
</organism>
<sequence>MFRVPIEGNTKEHLHDDQFSYAPSFISRERRMIFLRGVIIGWPGGNMGRTDQFAASQIFDDIMAMNIEDSTKPITLIIESPGGLMDIGIALYDL</sequence>
<evidence type="ECO:0008006" key="2">
    <source>
        <dbReference type="Google" id="ProtNLM"/>
    </source>
</evidence>
<dbReference type="Gene3D" id="3.90.226.10">
    <property type="entry name" value="2-enoyl-CoA Hydratase, Chain A, domain 1"/>
    <property type="match status" value="1"/>
</dbReference>
<reference evidence="1" key="1">
    <citation type="journal article" date="2015" name="Nature">
        <title>Complex archaea that bridge the gap between prokaryotes and eukaryotes.</title>
        <authorList>
            <person name="Spang A."/>
            <person name="Saw J.H."/>
            <person name="Jorgensen S.L."/>
            <person name="Zaremba-Niedzwiedzka K."/>
            <person name="Martijn J."/>
            <person name="Lind A.E."/>
            <person name="van Eijk R."/>
            <person name="Schleper C."/>
            <person name="Guy L."/>
            <person name="Ettema T.J."/>
        </authorList>
    </citation>
    <scope>NUCLEOTIDE SEQUENCE</scope>
</reference>
<proteinExistence type="predicted"/>
<comment type="caution">
    <text evidence="1">The sequence shown here is derived from an EMBL/GenBank/DDBJ whole genome shotgun (WGS) entry which is preliminary data.</text>
</comment>
<accession>A0A0F8XXM3</accession>
<feature type="non-terminal residue" evidence="1">
    <location>
        <position position="94"/>
    </location>
</feature>
<gene>
    <name evidence="1" type="ORF">LCGC14_2968270</name>
</gene>
<protein>
    <recommendedName>
        <fullName evidence="2">ATP-dependent Clp protease proteolytic subunit</fullName>
    </recommendedName>
</protein>
<name>A0A0F8XXM3_9ZZZZ</name>
<evidence type="ECO:0000313" key="1">
    <source>
        <dbReference type="EMBL" id="KKK66020.1"/>
    </source>
</evidence>
<dbReference type="Pfam" id="PF00574">
    <property type="entry name" value="CLP_protease"/>
    <property type="match status" value="1"/>
</dbReference>
<dbReference type="InterPro" id="IPR023562">
    <property type="entry name" value="ClpP/TepA"/>
</dbReference>
<dbReference type="InterPro" id="IPR029045">
    <property type="entry name" value="ClpP/crotonase-like_dom_sf"/>
</dbReference>